<organism evidence="3 4">
    <name type="scientific">Mycobacterium rhizamassiliense</name>
    <dbReference type="NCBI Taxonomy" id="1841860"/>
    <lineage>
        <taxon>Bacteria</taxon>
        <taxon>Bacillati</taxon>
        <taxon>Actinomycetota</taxon>
        <taxon>Actinomycetes</taxon>
        <taxon>Mycobacteriales</taxon>
        <taxon>Mycobacteriaceae</taxon>
        <taxon>Mycobacterium</taxon>
    </lineage>
</organism>
<feature type="region of interest" description="Disordered" evidence="1">
    <location>
        <begin position="417"/>
        <end position="455"/>
    </location>
</feature>
<evidence type="ECO:0000313" key="3">
    <source>
        <dbReference type="EMBL" id="SPM37638.1"/>
    </source>
</evidence>
<dbReference type="AlphaFoldDB" id="A0A2U3P1N2"/>
<accession>A0A2U3P1N2</accession>
<dbReference type="STRING" id="1841860.GCA_900157375_05488"/>
<dbReference type="CDD" id="cd00085">
    <property type="entry name" value="HNHc"/>
    <property type="match status" value="1"/>
</dbReference>
<dbReference type="InterPro" id="IPR003615">
    <property type="entry name" value="HNH_nuc"/>
</dbReference>
<dbReference type="Pfam" id="PF02720">
    <property type="entry name" value="DUF222"/>
    <property type="match status" value="1"/>
</dbReference>
<feature type="domain" description="DUF222" evidence="2">
    <location>
        <begin position="17"/>
        <end position="329"/>
    </location>
</feature>
<dbReference type="RefSeq" id="WP_077090139.1">
    <property type="nucleotide sequence ID" value="NZ_LT721901.1"/>
</dbReference>
<feature type="compositionally biased region" description="Basic residues" evidence="1">
    <location>
        <begin position="435"/>
        <end position="452"/>
    </location>
</feature>
<reference evidence="3 4" key="1">
    <citation type="submission" date="2017-01" db="EMBL/GenBank/DDBJ databases">
        <authorList>
            <consortium name="Urmite Genomes"/>
        </authorList>
    </citation>
    <scope>NUCLEOTIDE SEQUENCE [LARGE SCALE GENOMIC DNA]</scope>
    <source>
        <strain evidence="3 4">AB57</strain>
    </source>
</reference>
<gene>
    <name evidence="3" type="ORF">MRAB57_5485</name>
</gene>
<proteinExistence type="predicted"/>
<evidence type="ECO:0000259" key="2">
    <source>
        <dbReference type="Pfam" id="PF02720"/>
    </source>
</evidence>
<evidence type="ECO:0000256" key="1">
    <source>
        <dbReference type="SAM" id="MobiDB-lite"/>
    </source>
</evidence>
<dbReference type="EMBL" id="FUFA01000006">
    <property type="protein sequence ID" value="SPM37638.1"/>
    <property type="molecule type" value="Genomic_DNA"/>
</dbReference>
<dbReference type="OrthoDB" id="5242272at2"/>
<name>A0A2U3P1N2_9MYCO</name>
<protein>
    <submittedName>
        <fullName evidence="3">13e12 repeat-containing protein</fullName>
    </submittedName>
</protein>
<keyword evidence="4" id="KW-1185">Reference proteome</keyword>
<dbReference type="InterPro" id="IPR003870">
    <property type="entry name" value="DUF222"/>
</dbReference>
<dbReference type="Proteomes" id="UP000240988">
    <property type="component" value="Unassembled WGS sequence"/>
</dbReference>
<evidence type="ECO:0000313" key="4">
    <source>
        <dbReference type="Proteomes" id="UP000240988"/>
    </source>
</evidence>
<sequence>MFEIVDPGDLVAEIQSTHRQEAVLVARRMAAVAALLRHRAAATERSEDRPGYAVIDGFEQTAAEVAAAMNLSPVAASYLVSYAEALDTRLPKVAALLAEGRTDWRTVRLILSRTDLITDEGLIAQVDRSLASRIGSWHGWSRQRIVNAADAAVRAADPDAARERRNCAESDRYIAISARDNGMADIYGTVGATAATAFDRRLSQLAGQVCAADPRTMDQRRADALAALAQGCGLACRCGQPDCAFSSVDPEPDSGGVRVVINVVASEQTVYSDSDQPGYLEGYGVIDADQVRELAAATAQLVADPFTSPVEALRYQPSAALERAVRCRDLTCRFPGCSRPAMVCDIDHTVPFDHLDPAAGGRTVAQNLKCLCRQHHRLMTFHGGWHDTQLADGTVIWTSPTGRTYRTFPAGADLFPQPRGPACAAPTPIRSDRSRQRRTRISQARMHNRRQTARKEEVDARMFRNHMRDVLFVFKGAPSSSALCTWVNEPREAEELPADWVPDEPAVTALPDDPPF</sequence>